<gene>
    <name evidence="1" type="ORF">CGLO_12356</name>
</gene>
<reference evidence="2" key="1">
    <citation type="journal article" date="2013" name="Mol. Plant Microbe Interact.">
        <title>Global aspects of pacC regulation of pathogenicity genes in Colletotrichum gloeosporioides as revealed by transcriptome analysis.</title>
        <authorList>
            <person name="Alkan N."/>
            <person name="Meng X."/>
            <person name="Friedlander G."/>
            <person name="Reuveni E."/>
            <person name="Sukno S."/>
            <person name="Sherman A."/>
            <person name="Thon M."/>
            <person name="Fluhr R."/>
            <person name="Prusky D."/>
        </authorList>
    </citation>
    <scope>NUCLEOTIDE SEQUENCE [LARGE SCALE GENOMIC DNA]</scope>
    <source>
        <strain evidence="2">Cg-14</strain>
    </source>
</reference>
<name>T0K8R0_COLGC</name>
<organism evidence="1 2">
    <name type="scientific">Colletotrichum gloeosporioides (strain Cg-14)</name>
    <name type="common">Anthracnose fungus</name>
    <name type="synonym">Glomerella cingulata</name>
    <dbReference type="NCBI Taxonomy" id="1237896"/>
    <lineage>
        <taxon>Eukaryota</taxon>
        <taxon>Fungi</taxon>
        <taxon>Dikarya</taxon>
        <taxon>Ascomycota</taxon>
        <taxon>Pezizomycotina</taxon>
        <taxon>Sordariomycetes</taxon>
        <taxon>Hypocreomycetidae</taxon>
        <taxon>Glomerellales</taxon>
        <taxon>Glomerellaceae</taxon>
        <taxon>Colletotrichum</taxon>
        <taxon>Colletotrichum gloeosporioides species complex</taxon>
    </lineage>
</organism>
<proteinExistence type="predicted"/>
<dbReference type="HOGENOM" id="CLU_3406341_0_0_1"/>
<dbReference type="AlphaFoldDB" id="T0K8R0"/>
<evidence type="ECO:0000313" key="2">
    <source>
        <dbReference type="Proteomes" id="UP000015530"/>
    </source>
</evidence>
<protein>
    <submittedName>
        <fullName evidence="1">Uncharacterized protein</fullName>
    </submittedName>
</protein>
<evidence type="ECO:0000313" key="1">
    <source>
        <dbReference type="EMBL" id="EQB48414.1"/>
    </source>
</evidence>
<accession>T0K8R0</accession>
<dbReference type="Proteomes" id="UP000015530">
    <property type="component" value="Unassembled WGS sequence"/>
</dbReference>
<comment type="caution">
    <text evidence="1">The sequence shown here is derived from an EMBL/GenBank/DDBJ whole genome shotgun (WGS) entry which is preliminary data.</text>
</comment>
<dbReference type="EMBL" id="AMYD01002627">
    <property type="protein sequence ID" value="EQB48414.1"/>
    <property type="molecule type" value="Genomic_DNA"/>
</dbReference>
<sequence length="30" mass="3478">MTGLVIRDREKMKLEFQGRKNKKETNGNGV</sequence>